<dbReference type="Pfam" id="PF03212">
    <property type="entry name" value="Pertactin"/>
    <property type="match status" value="1"/>
</dbReference>
<dbReference type="Gene3D" id="2.160.20.20">
    <property type="match status" value="1"/>
</dbReference>
<dbReference type="InterPro" id="IPR036709">
    <property type="entry name" value="Autotransporte_beta_dom_sf"/>
</dbReference>
<evidence type="ECO:0000256" key="3">
    <source>
        <dbReference type="ARBA" id="ARBA00004613"/>
    </source>
</evidence>
<dbReference type="InterPro" id="IPR011050">
    <property type="entry name" value="Pectin_lyase_fold/virulence"/>
</dbReference>
<evidence type="ECO:0000313" key="9">
    <source>
        <dbReference type="EMBL" id="WAW10034.1"/>
    </source>
</evidence>
<comment type="subcellular location">
    <subcellularLocation>
        <location evidence="1">Cell envelope</location>
    </subcellularLocation>
    <subcellularLocation>
        <location evidence="2">Cell outer membrane</location>
    </subcellularLocation>
    <subcellularLocation>
        <location evidence="3">Secreted</location>
    </subcellularLocation>
</comment>
<dbReference type="NCBIfam" id="TIGR01376">
    <property type="entry name" value="POMP_repeat"/>
    <property type="match status" value="2"/>
</dbReference>
<dbReference type="InterPro" id="IPR004899">
    <property type="entry name" value="Pertactin_central"/>
</dbReference>
<dbReference type="KEGG" id="ovb:NB640_12590"/>
<dbReference type="PANTHER" id="PTHR35037:SF7">
    <property type="entry name" value="AUTOTRANSPORTER"/>
    <property type="match status" value="1"/>
</dbReference>
<dbReference type="Pfam" id="PF12951">
    <property type="entry name" value="PATR"/>
    <property type="match status" value="15"/>
</dbReference>
<dbReference type="PROSITE" id="PS51208">
    <property type="entry name" value="AUTOTRANSPORTER"/>
    <property type="match status" value="1"/>
</dbReference>
<dbReference type="GO" id="GO:0009279">
    <property type="term" value="C:cell outer membrane"/>
    <property type="evidence" value="ECO:0007669"/>
    <property type="project" value="UniProtKB-SubCell"/>
</dbReference>
<evidence type="ECO:0000256" key="7">
    <source>
        <dbReference type="ARBA" id="ARBA00023237"/>
    </source>
</evidence>
<dbReference type="SMART" id="SM00710">
    <property type="entry name" value="PbH1"/>
    <property type="match status" value="14"/>
</dbReference>
<dbReference type="GO" id="GO:0005576">
    <property type="term" value="C:extracellular region"/>
    <property type="evidence" value="ECO:0007669"/>
    <property type="project" value="UniProtKB-SubCell"/>
</dbReference>
<evidence type="ECO:0000256" key="2">
    <source>
        <dbReference type="ARBA" id="ARBA00004442"/>
    </source>
</evidence>
<dbReference type="SMART" id="SM00869">
    <property type="entry name" value="Autotransporter"/>
    <property type="match status" value="1"/>
</dbReference>
<dbReference type="InterPro" id="IPR005546">
    <property type="entry name" value="Autotransporte_beta"/>
</dbReference>
<keyword evidence="6" id="KW-0472">Membrane</keyword>
<protein>
    <submittedName>
        <fullName evidence="9">Autotransporter-associated beta strand repeat-containing protein</fullName>
    </submittedName>
</protein>
<evidence type="ECO:0000259" key="8">
    <source>
        <dbReference type="PROSITE" id="PS51208"/>
    </source>
</evidence>
<evidence type="ECO:0000256" key="1">
    <source>
        <dbReference type="ARBA" id="ARBA00004196"/>
    </source>
</evidence>
<gene>
    <name evidence="9" type="ORF">NB640_12590</name>
</gene>
<organism evidence="9 10">
    <name type="scientific">Oxalobacter vibrioformis</name>
    <dbReference type="NCBI Taxonomy" id="933080"/>
    <lineage>
        <taxon>Bacteria</taxon>
        <taxon>Pseudomonadati</taxon>
        <taxon>Pseudomonadota</taxon>
        <taxon>Betaproteobacteria</taxon>
        <taxon>Burkholderiales</taxon>
        <taxon>Oxalobacteraceae</taxon>
        <taxon>Oxalobacter</taxon>
    </lineage>
</organism>
<dbReference type="InterPro" id="IPR003991">
    <property type="entry name" value="Pertactin_virulence_factor"/>
</dbReference>
<dbReference type="InterPro" id="IPR024973">
    <property type="entry name" value="ESPR"/>
</dbReference>
<dbReference type="InterPro" id="IPR013425">
    <property type="entry name" value="Autotrns_rpt"/>
</dbReference>
<reference evidence="9" key="1">
    <citation type="journal article" date="2022" name="Front. Microbiol.">
        <title>New perspectives on an old grouping: The genomic and phenotypic variability of Oxalobacter formigenes and the implications for calcium oxalate stone prevention.</title>
        <authorList>
            <person name="Chmiel J.A."/>
            <person name="Carr C."/>
            <person name="Stuivenberg G.A."/>
            <person name="Venema R."/>
            <person name="Chanyi R.M."/>
            <person name="Al K.F."/>
            <person name="Giguere D."/>
            <person name="Say H."/>
            <person name="Akouris P.P."/>
            <person name="Dominguez Romero S.A."/>
            <person name="Kwong A."/>
            <person name="Tai V."/>
            <person name="Koval S.F."/>
            <person name="Razvi H."/>
            <person name="Bjazevic J."/>
            <person name="Burton J.P."/>
        </authorList>
    </citation>
    <scope>NUCLEOTIDE SEQUENCE</scope>
    <source>
        <strain evidence="9">WoOx3</strain>
    </source>
</reference>
<dbReference type="SUPFAM" id="SSF103515">
    <property type="entry name" value="Autotransporter"/>
    <property type="match status" value="1"/>
</dbReference>
<keyword evidence="10" id="KW-1185">Reference proteome</keyword>
<dbReference type="Pfam" id="PF13018">
    <property type="entry name" value="ESPR"/>
    <property type="match status" value="1"/>
</dbReference>
<evidence type="ECO:0000313" key="10">
    <source>
        <dbReference type="Proteomes" id="UP001156215"/>
    </source>
</evidence>
<dbReference type="PRINTS" id="PR01484">
    <property type="entry name" value="PRTACTNFAMLY"/>
</dbReference>
<evidence type="ECO:0000256" key="5">
    <source>
        <dbReference type="ARBA" id="ARBA00022729"/>
    </source>
</evidence>
<evidence type="ECO:0000256" key="4">
    <source>
        <dbReference type="ARBA" id="ARBA00022525"/>
    </source>
</evidence>
<feature type="domain" description="Autotransporter" evidence="8">
    <location>
        <begin position="4391"/>
        <end position="4658"/>
    </location>
</feature>
<dbReference type="Proteomes" id="UP001156215">
    <property type="component" value="Chromosome"/>
</dbReference>
<dbReference type="InterPro" id="IPR051551">
    <property type="entry name" value="Autotransporter_adhesion"/>
</dbReference>
<dbReference type="SUPFAM" id="SSF51126">
    <property type="entry name" value="Pectin lyase-like"/>
    <property type="match status" value="4"/>
</dbReference>
<sequence>MNRIFKSLWNQALGAWTAVSELARSSGKGYLSPRRTKRFLRKPGANVFGNTNTAALSRSFPRNTFSFSLSRLAFLTMLSLAGFSSSAMAADYTVDEAGARDDAAAPPNSLSGALQGAASGNTIQFDSSINLSPETSWLMSGYSLIKADADNISLGFDLNSHTLSASQLGFHSGTGTFTFKNGTLSATTVGIGGGVGADYRATVKLDNSTITAGTLNLSGAGSALDLTNTSTVDVSTLTVSKSAQASADASSTVKAGTLNISEKGQAAINGQATLGNVTVTDGGKLALNGTSTITGSLKVGGVHVAETAPGSGTFTYDRSTLSGTGTLNYTGNTLLFDNGASVNLGSLLPGYTASAGQSLTASGIFSHAAGRQSYQTEVALGGDDLVTQGGSIRILDGAKLTSVQNITAEGGAANAIIVGGAVKDADSGKTWRAEVVAGGTLTIGTSTNAGAVEITNGGKIGGITNITLGTGNSGSLLIKGTEATSVLPAELAATGSLVVGDTASATLTMADGGHISGVTDVTLGKGGQATVSLDGVGTGDTRTGISASGSLLVGGNANANLSISKGAQFTVGGTAVFGDQAGTSGSLSLSGRGGNSGQMEATLTTGDITLGNEGNASVTIGNGGSLRTGTAILAKESGSTANVTINTGNVTNADRGWLVGGTVTDPGYAKGNANLTVNQGIVDVRGFLSMGAQDAASAGKATFSGSGAELRMGGGTFRNQGDDGSSSGNAIGDTLITNSAVVSGHGNIIAGNQFRVEGATISPGSRWMYDFDRNGAANKLTSLGTLHITDNASVNTFFKNTTFQTQLDRAGLSDQVVVHGDLEIDNLNINMSRALDGDYLLIRTDGGAISGYTDRDLSQLGPDAIDINLNGKTLKGNDRIDIAGGLVTEVKNSGTELWLSVDTTTNGNVITHWTGAGGNDWNMVARNFESATTGGTEQFLDGDIVTFDDTWMTANAPAGSRVVDITTDTKYAGNVIVPEVRVFDEGASGTIFTFNGGNILAYDSALYTTLDKGAGEKTPSGELVKIGSGTLVINNANEFYGGVHLGGNLHDYDSSYASLVQGGGIIEVNNNKAFGSYNSESGFLSRGVVYVHESSKLVFGNDVSVQNRFVVDDGKILDIVFSGSFTIKNNNATADSGANSVNGGKGGGIYIGDGGQVVYSGSEMMHVINNLAIRGGGIYTNEGYTLAVPTDISRNIATQKGGGIYAEKQFALRDSSDIIGNATYGDGGGVYVGYDGPSSLDKTFTLHGNSSLTKNLVGNAGGGLYADGGRTVELVTKKYTDVSGSFKGGDIWFEGNYSGAVFAPDDPTNFDKIDLTNATKNAMHLAYGNTSAGFKGAILNIEGPYNTYFYDPITGDAGTQINIAGLASNPGVNMETGHGVAGGQSGTTIFQEDSQYYGSTTVSNGATFRLEKGEAAGALDPVYGRKGTLAATNAAANTFEIKDGASLTGQGKIAADTIRLDGIVSLDAGSFSRPAGRDGSGTVSLPASQGTMELEGAVAIADTAQWHLNLTNSGTPKTDLINVTGTAAFSGVTDGEKLDIHIDDIIRDKYTLMTSTGKISGYNTDVTKSDARIFNSAQPGIDLSAGKLTSLDSDYLGRLKATSYVDKTTETTLSLDIIGRNRHVTASDGGTWAYNNWTFSGTIPTPTGTGSSIAGGGWSENDTGPATNAYIDGDMVTLTGGNYTLGSVVKPVDLFIDGTADMAFSGAGGISTYSTAVADQAKTTITTTTADNDYDIAGYTGKLYKYNSNTLIFSNTAANTFAGGVEIGKAGVDGGTIAFSNGNQLQVGTGKFIDFIDFGKLRAAATTTLASNMRIANGKAATFDTGSNTLTLSGTVGNLAAGTGGAIVKDGTGTLVIEGQNTFTGGTTWNAGTIQLGGESAGNTNLGAYTTAGGTAGLVSLAGGTSKTLTLTDSHTIQNHFDVAGTAGNQLTLNVGSGQILSMDNVNVGTSADGGAVNINTGAEAFATTGSGTTLFSRNKARDGGAIHAGDMILGAVSTFTSNEASRDGGAIHVAGELAFNAAATLSGNTAGGSGGAIKSTDGDIDFAANTTLATNTATAGDGGAIHAAGDVDFAAGLSLTDNRALAGKGGGIYTATGKVTLNYANTTALNITGNQAVQGGAIYAQDISLTNSSATARTIGNNAASDKGGAFYVAGGGTLDINASGGNITFSGNTAGTDGGEAVYLDTGSDMTVAVADKKTVEFTDTLVSSAGTHSLVKNGDGMLAFTGNGNNNIFHGTTTVNTGTFRVAQGVTYGSAGATQFDLKAGSILSGGGTLTADQFNLYGTTTIDKGATTTVAAADRIGTLTLKGEVILHSNATQPLIAFDLNQSTPNPTNTTLGQADLLKVDGTLKVAGSDKVILNIYNYKSGFYKLIDATNLDASVSSFDLAFDMTAHSMGKTDRHRFAIKHGDDAAIHSVDNTSHGNQLWLAADYNNLKMFWTGAENAVWNTNVTDYNGNWLDKTATSDHKEETHVENRDSVVFQDASVYGSATPQNKAITLGSDVVVTNMEVNTAGTYSFGGAYGITTSDDYAGDILTYGHNAAPQKLEKKGIGTLAFTNAGTNNFEGGIDISAGTIQFNRAAQLGTGTAGITFSGNARLEAAATGQNLANAIHIGDGQTATFATGAHTLTLSGKISGVNAADVASLTKEGTGTLILTNTANDYSGLTTISGGTLRADGVGTLGKNTSDAANGIATASGSKLALNITSGSEALNKRISGAGSFEKMGNGTAVLGTANTYTGTTTVSGGILQAGIANAFASSSQVTVGSGTTLDLNNHNQKANKLGGTGNVTLGSGTLTANNATTADNSTLSGTINGTGDLVKTGSGSFTLNTAISSATSSVGNVSVDGGTLNLSQNSTFTATGNYTTKNSATTTIGSANSKLDVKETFTQEAGSTLNVTIGAAGPDITAKNAELNGALVVSGFSSSAQTKASDLPGTIYTVIRSDNAMTGAGFTPNPLTSNGLDYLLYDGHFSDDKKDYNLGFRLAWTDGQDKRTGSFTMSGGTSFNVDVALNDQTSNSATGWDGKSLTKSGGGTLTLSEVNGYTGTTTVNGGILQLGTKNNVIATSSAVTVNAGGTLELLDSTNQTVNKLGGAGNITLGGGTLTANNATTSDSTTFSGAINGAGGLSKTGAGTLTLNGTGSSVGNVMVSGGTLALTQSGDFTVTDDYTTKTGATTTIGAASAKLKVADDFTQETGATLNITMASNASWTPAITADKAFLNGALTVSGYTQGTLPTSATGISDVTYTLIHTTNGISGDFASKTSLTGSGMDYLIHDAHKSEDGKDYNIGYRLSWTDGKKILGTGDFTIGSGKTFDVDIALSNQTGTFDLGWDGRSLTKKGAGTLILSSANTYTGATTVSGGTLETGIANAFAASSEVAVGSGTVLDLNNYDQTANKLSGTGSITLGTATLTANNAAAGDTAFSGIISGTGGLTKTGGGVFTLAGANTYTGATTVSGGTLKTDIANAFASSRAVTVGSGTTLNLNNHNQKANRLSGSGSITLGTATLTANNATTADDTIFSGTLTGGSSSALSKTGAGELKLDGTGSFVGSVTVSGGGLNLAQSGAFTTTGDYTTQAGATTTLDTASSKLAVGGTFTQAAGSTLEVTISNPFSTSNPSITTVDGVLGGNLVVTGFNPAAPVKSSELAGKLHTLISSTNAMSGGFTTELTSTGLDYLLYDGHLSKDKKAYNIGFRLAWTDGQDSHATGRFTINSGTFEVDTILGNQTPQGSFATGWDGESLTKNGAGTLILSATNTYTGTTTVNGGVLQTGAANAFASSSQVTLAAGTTLDLNNYNQTANKLGGAGSITLGSGTLTANNATAATDDTVFSGTINGTGGLTKTGAGMLTLSGKPSSVGSVSVNSGSLNLAQDGKFTVTGDYTTQAGATTHIGLNNAQLVVGGKFEQKANSTLQVTVGASPDIDATDVTLAGTLVVNGFADTGTPPVKATELGSPYTIIRSANNIVGNFATNPLSPSGLDYLLYSGYKSTDEKSYNLGFRLAWTEGQDKRTGSFTMSDGTSFDVDIVLGDQTANPGNNWDGKSLSKAGDGTLILSKVNTYTGSTTLNGGTLKMGAIDAIKSSSDIVVNHGALDLNGYDQEFNRLSGTGGTVNIGAKTLTVVNTANGTDDSRYAGAITGTGKLLKEGAGTLTLAGVSSVGTTHIDAGTLKLDGGKLTSGVLTGNGTNLDLVNAAVFTGTIKDSSGAVDASIGQHSAWNMTESSTVNDLALAAGHVRYAAPTGDISQQAAYRTLTVDTLSGSGNIHLNTNLGARVGDMLVADDTSGNHVVYVTNRGGNPAAPGESLKIIEVANSSKGEFALNKGRVDVGAYRYTLVRGDAVDDGAGGTLAYNNWYLYNTGMASPLTRQVQTIANATKYATIASLNDIHKRMGELRLDASEKGGVWMRSYRRGYENNLHQDARATLYATGGEIGADRLVELDGKRLYLGGLVGYADSTLSGVDSWNGESEDILVGAYASLMFDNGSYIDLVGRHFWFDRDYRFGSNGATEKGSGRYRAYSIDIEAGHRLDLARGWFLEPQAELTWLKTTRSDFTTDNGNRIVMDGFHTLLGRAGITAGRTLDIGKNNKTQLYGRLDHIRNFTSNGKVSINGDRFSAEKEGGSWVLSAGLQTATRQGQFHIELETGVGSADVRQKWGVNFGARWAF</sequence>
<dbReference type="NCBIfam" id="TIGR02601">
    <property type="entry name" value="autotrns_rpt"/>
    <property type="match status" value="9"/>
</dbReference>
<keyword evidence="4" id="KW-0964">Secreted</keyword>
<dbReference type="InterPro" id="IPR012332">
    <property type="entry name" value="Autotransporter_pectin_lyase_C"/>
</dbReference>
<accession>A0A9E9P2M0</accession>
<evidence type="ECO:0000256" key="6">
    <source>
        <dbReference type="ARBA" id="ARBA00023136"/>
    </source>
</evidence>
<name>A0A9E9P2M0_9BURK</name>
<dbReference type="InterPro" id="IPR006626">
    <property type="entry name" value="PbH1"/>
</dbReference>
<dbReference type="PANTHER" id="PTHR35037">
    <property type="entry name" value="C-TERMINAL REGION OF AIDA-LIKE PROTEIN"/>
    <property type="match status" value="1"/>
</dbReference>
<dbReference type="InterPro" id="IPR003368">
    <property type="entry name" value="POMP_repeat"/>
</dbReference>
<keyword evidence="5" id="KW-0732">Signal</keyword>
<dbReference type="EMBL" id="CP098242">
    <property type="protein sequence ID" value="WAW10034.1"/>
    <property type="molecule type" value="Genomic_DNA"/>
</dbReference>
<proteinExistence type="predicted"/>
<keyword evidence="7" id="KW-0998">Cell outer membrane</keyword>
<dbReference type="RefSeq" id="WP_269309037.1">
    <property type="nucleotide sequence ID" value="NZ_CP098242.1"/>
</dbReference>